<dbReference type="SUPFAM" id="SSF55729">
    <property type="entry name" value="Acyl-CoA N-acyltransferases (Nat)"/>
    <property type="match status" value="1"/>
</dbReference>
<gene>
    <name evidence="2" type="ORF">SAMN02745123_00283</name>
</gene>
<keyword evidence="3" id="KW-1185">Reference proteome</keyword>
<protein>
    <recommendedName>
        <fullName evidence="1">N-acetyltransferase domain-containing protein</fullName>
    </recommendedName>
</protein>
<dbReference type="RefSeq" id="WP_072910501.1">
    <property type="nucleotide sequence ID" value="NZ_FRAR01000005.1"/>
</dbReference>
<organism evidence="2 3">
    <name type="scientific">Desulforamulus aeronauticus DSM 10349</name>
    <dbReference type="NCBI Taxonomy" id="1121421"/>
    <lineage>
        <taxon>Bacteria</taxon>
        <taxon>Bacillati</taxon>
        <taxon>Bacillota</taxon>
        <taxon>Clostridia</taxon>
        <taxon>Eubacteriales</taxon>
        <taxon>Peptococcaceae</taxon>
        <taxon>Desulforamulus</taxon>
    </lineage>
</organism>
<dbReference type="GO" id="GO:0016747">
    <property type="term" value="F:acyltransferase activity, transferring groups other than amino-acyl groups"/>
    <property type="evidence" value="ECO:0007669"/>
    <property type="project" value="InterPro"/>
</dbReference>
<accession>A0A1M6NV85</accession>
<dbReference type="OrthoDB" id="8750087at2"/>
<dbReference type="InterPro" id="IPR016181">
    <property type="entry name" value="Acyl_CoA_acyltransferase"/>
</dbReference>
<sequence>MKKVFSEVVEQGQITVGPEERLCPYIIRVLDPGDIERVLQLQDHVIGDLTCKEYYVPIPETELRFILAGGGESLGLFIQDRMYAACSLLFEVDYKQNMARELDFNDAELAQVAQFELSLVDPDLRGHKLQCKLAGILDRRLAKRGTSRYLFTTVSPFNYASVQTVTSLGLQIAKVAKMYFDWDRYVVYKDLIQPIQLDTANAISIANTSLTRQKKLLRDGYRGFSQCRDEDGIKILYAKMI</sequence>
<feature type="domain" description="N-acetyltransferase" evidence="1">
    <location>
        <begin position="25"/>
        <end position="192"/>
    </location>
</feature>
<dbReference type="AlphaFoldDB" id="A0A1M6NV85"/>
<proteinExistence type="predicted"/>
<dbReference type="PROSITE" id="PS51186">
    <property type="entry name" value="GNAT"/>
    <property type="match status" value="1"/>
</dbReference>
<evidence type="ECO:0000313" key="3">
    <source>
        <dbReference type="Proteomes" id="UP000183997"/>
    </source>
</evidence>
<name>A0A1M6NV85_9FIRM</name>
<dbReference type="Proteomes" id="UP000183997">
    <property type="component" value="Unassembled WGS sequence"/>
</dbReference>
<evidence type="ECO:0000313" key="2">
    <source>
        <dbReference type="EMBL" id="SHJ99669.1"/>
    </source>
</evidence>
<reference evidence="3" key="1">
    <citation type="submission" date="2016-11" db="EMBL/GenBank/DDBJ databases">
        <authorList>
            <person name="Varghese N."/>
            <person name="Submissions S."/>
        </authorList>
    </citation>
    <scope>NUCLEOTIDE SEQUENCE [LARGE SCALE GENOMIC DNA]</scope>
    <source>
        <strain evidence="3">DSM 10349</strain>
    </source>
</reference>
<evidence type="ECO:0000259" key="1">
    <source>
        <dbReference type="PROSITE" id="PS51186"/>
    </source>
</evidence>
<dbReference type="InterPro" id="IPR000182">
    <property type="entry name" value="GNAT_dom"/>
</dbReference>
<dbReference type="STRING" id="1121421.SAMN02745123_00283"/>
<dbReference type="EMBL" id="FRAR01000005">
    <property type="protein sequence ID" value="SHJ99669.1"/>
    <property type="molecule type" value="Genomic_DNA"/>
</dbReference>